<proteinExistence type="predicted"/>
<evidence type="ECO:0000313" key="1">
    <source>
        <dbReference type="EMBL" id="KAI3697866.1"/>
    </source>
</evidence>
<organism evidence="1 2">
    <name type="scientific">Arctium lappa</name>
    <name type="common">Greater burdock</name>
    <name type="synonym">Lappa major</name>
    <dbReference type="NCBI Taxonomy" id="4217"/>
    <lineage>
        <taxon>Eukaryota</taxon>
        <taxon>Viridiplantae</taxon>
        <taxon>Streptophyta</taxon>
        <taxon>Embryophyta</taxon>
        <taxon>Tracheophyta</taxon>
        <taxon>Spermatophyta</taxon>
        <taxon>Magnoliopsida</taxon>
        <taxon>eudicotyledons</taxon>
        <taxon>Gunneridae</taxon>
        <taxon>Pentapetalae</taxon>
        <taxon>asterids</taxon>
        <taxon>campanulids</taxon>
        <taxon>Asterales</taxon>
        <taxon>Asteraceae</taxon>
        <taxon>Carduoideae</taxon>
        <taxon>Cardueae</taxon>
        <taxon>Arctiinae</taxon>
        <taxon>Arctium</taxon>
    </lineage>
</organism>
<comment type="caution">
    <text evidence="1">The sequence shown here is derived from an EMBL/GenBank/DDBJ whole genome shotgun (WGS) entry which is preliminary data.</text>
</comment>
<dbReference type="EMBL" id="CM042056">
    <property type="protein sequence ID" value="KAI3697866.1"/>
    <property type="molecule type" value="Genomic_DNA"/>
</dbReference>
<accession>A0ACB8ZJG8</accession>
<dbReference type="Proteomes" id="UP001055879">
    <property type="component" value="Linkage Group LG10"/>
</dbReference>
<sequence length="84" mass="8962">MSFTIAAPKVRAGSIERQVGSANVGPRCWDENDLGNMSGSLLKRQDLCRQGRTAGNLGKGDGNRWFILGIAGIGIVSWTSEPSK</sequence>
<keyword evidence="2" id="KW-1185">Reference proteome</keyword>
<reference evidence="1 2" key="2">
    <citation type="journal article" date="2022" name="Mol. Ecol. Resour.">
        <title>The genomes of chicory, endive, great burdock and yacon provide insights into Asteraceae paleo-polyploidization history and plant inulin production.</title>
        <authorList>
            <person name="Fan W."/>
            <person name="Wang S."/>
            <person name="Wang H."/>
            <person name="Wang A."/>
            <person name="Jiang F."/>
            <person name="Liu H."/>
            <person name="Zhao H."/>
            <person name="Xu D."/>
            <person name="Zhang Y."/>
        </authorList>
    </citation>
    <scope>NUCLEOTIDE SEQUENCE [LARGE SCALE GENOMIC DNA]</scope>
    <source>
        <strain evidence="2">cv. Niubang</strain>
    </source>
</reference>
<evidence type="ECO:0000313" key="2">
    <source>
        <dbReference type="Proteomes" id="UP001055879"/>
    </source>
</evidence>
<name>A0ACB8ZJG8_ARCLA</name>
<protein>
    <submittedName>
        <fullName evidence="1">Uncharacterized protein</fullName>
    </submittedName>
</protein>
<reference evidence="2" key="1">
    <citation type="journal article" date="2022" name="Mol. Ecol. Resour.">
        <title>The genomes of chicory, endive, great burdock and yacon provide insights into Asteraceae palaeo-polyploidization history and plant inulin production.</title>
        <authorList>
            <person name="Fan W."/>
            <person name="Wang S."/>
            <person name="Wang H."/>
            <person name="Wang A."/>
            <person name="Jiang F."/>
            <person name="Liu H."/>
            <person name="Zhao H."/>
            <person name="Xu D."/>
            <person name="Zhang Y."/>
        </authorList>
    </citation>
    <scope>NUCLEOTIDE SEQUENCE [LARGE SCALE GENOMIC DNA]</scope>
    <source>
        <strain evidence="2">cv. Niubang</strain>
    </source>
</reference>
<gene>
    <name evidence="1" type="ORF">L6452_30965</name>
</gene>